<feature type="region of interest" description="Disordered" evidence="1">
    <location>
        <begin position="559"/>
        <end position="584"/>
    </location>
</feature>
<protein>
    <submittedName>
        <fullName evidence="3">Clint1 protein</fullName>
    </submittedName>
</protein>
<dbReference type="FunCoup" id="A0A0D2WQQ5">
    <property type="interactions" value="222"/>
</dbReference>
<dbReference type="SMART" id="SM00273">
    <property type="entry name" value="ENTH"/>
    <property type="match status" value="1"/>
</dbReference>
<dbReference type="CDD" id="cd16989">
    <property type="entry name" value="ENTH_EpsinR"/>
    <property type="match status" value="1"/>
</dbReference>
<dbReference type="GO" id="GO:0005543">
    <property type="term" value="F:phospholipid binding"/>
    <property type="evidence" value="ECO:0007669"/>
    <property type="project" value="TreeGrafter"/>
</dbReference>
<dbReference type="STRING" id="595528.A0A0D2WQQ5"/>
<dbReference type="AlphaFoldDB" id="A0A0D2WQQ5"/>
<dbReference type="eggNOG" id="KOG2057">
    <property type="taxonomic scope" value="Eukaryota"/>
</dbReference>
<proteinExistence type="predicted"/>
<dbReference type="SUPFAM" id="SSF48464">
    <property type="entry name" value="ENTH/VHS domain"/>
    <property type="match status" value="1"/>
</dbReference>
<accession>A0A0D2WQQ5</accession>
<feature type="region of interest" description="Disordered" evidence="1">
    <location>
        <begin position="295"/>
        <end position="338"/>
    </location>
</feature>
<keyword evidence="4" id="KW-1185">Reference proteome</keyword>
<dbReference type="InParanoid" id="A0A0D2WQQ5"/>
<dbReference type="PANTHER" id="PTHR12276:SF45">
    <property type="entry name" value="CLATHRIN INTERACTOR 1"/>
    <property type="match status" value="1"/>
</dbReference>
<feature type="region of interest" description="Disordered" evidence="1">
    <location>
        <begin position="430"/>
        <end position="450"/>
    </location>
</feature>
<dbReference type="OrthoDB" id="4033880at2759"/>
<name>A0A0D2WQQ5_CAPO3</name>
<dbReference type="PANTHER" id="PTHR12276">
    <property type="entry name" value="EPSIN/ENT-RELATED"/>
    <property type="match status" value="1"/>
</dbReference>
<sequence length="584" mass="63060">MNYSEVETKVREATSAEPWGPSSTLMLEIARHTFVYDDFADVMAMLWKRMFKEKLWRHTYKSLLLLDYLLHNGSEKVIEDARDHVFDIRRLESFQATDEKGKDQGLNVRHKAKDLIGLIQDDERLREERRKAKVNRDKYTGTGHVTSGDRYGGFSSSERYDDYDAPRANLGSDSSGRKAVPRRGRQALPPAAAARGTTTATAILPPFGSSSHSAIPHRSHDDDDFGNFASGVHGSSASATAAQQPVHDHRRRLSGDASAAAHLHGGASHHQQHSSKAHHQEQNLFDVAAPAPAQQQGLADVFGGPAPRAAQTATASGYQQPSFADFNPRGASAAPPAASNNAFDDFAGFQAPASSANRNFASFPPAAAPPASSQQQQNAAFLMMQGDLLQPSVVSTSSANGHAAPSQSAGTAQSAFGGLVNLDASSLGARQDTQKGPYQPMRGGPQQTGPGYSARPLAPAAGTTIPQNANFGGMSGFGAPQPQMGFQQPQMGFQQPQMGFQQPQMGFQQPQMGFQQPQMGQMGQMGFQQQPQMGFQQQQPQMGFQQMGFPQQQMGFQPQQQSAGFGQPMRPMGMQQQQGARPFF</sequence>
<evidence type="ECO:0000313" key="4">
    <source>
        <dbReference type="Proteomes" id="UP000008743"/>
    </source>
</evidence>
<feature type="compositionally biased region" description="Basic and acidic residues" evidence="1">
    <location>
        <begin position="129"/>
        <end position="139"/>
    </location>
</feature>
<feature type="compositionally biased region" description="Low complexity" evidence="1">
    <location>
        <begin position="186"/>
        <end position="202"/>
    </location>
</feature>
<dbReference type="Pfam" id="PF01417">
    <property type="entry name" value="ENTH"/>
    <property type="match status" value="1"/>
</dbReference>
<dbReference type="GO" id="GO:0030276">
    <property type="term" value="F:clathrin binding"/>
    <property type="evidence" value="ECO:0007669"/>
    <property type="project" value="TreeGrafter"/>
</dbReference>
<organism evidence="3 4">
    <name type="scientific">Capsaspora owczarzaki (strain ATCC 30864)</name>
    <dbReference type="NCBI Taxonomy" id="595528"/>
    <lineage>
        <taxon>Eukaryota</taxon>
        <taxon>Filasterea</taxon>
        <taxon>Capsaspora</taxon>
    </lineage>
</organism>
<feature type="compositionally biased region" description="Polar residues" evidence="1">
    <location>
        <begin position="233"/>
        <end position="243"/>
    </location>
</feature>
<feature type="domain" description="ENTH" evidence="2">
    <location>
        <begin position="1"/>
        <end position="129"/>
    </location>
</feature>
<dbReference type="GO" id="GO:0030125">
    <property type="term" value="C:clathrin vesicle coat"/>
    <property type="evidence" value="ECO:0007669"/>
    <property type="project" value="TreeGrafter"/>
</dbReference>
<feature type="region of interest" description="Disordered" evidence="1">
    <location>
        <begin position="129"/>
        <end position="280"/>
    </location>
</feature>
<dbReference type="FunFam" id="1.25.40.90:FF:000006">
    <property type="entry name" value="Clathrin interactor 1"/>
    <property type="match status" value="1"/>
</dbReference>
<gene>
    <name evidence="3" type="ORF">CAOG_004742</name>
</gene>
<dbReference type="GO" id="GO:0005768">
    <property type="term" value="C:endosome"/>
    <property type="evidence" value="ECO:0007669"/>
    <property type="project" value="TreeGrafter"/>
</dbReference>
<dbReference type="EMBL" id="KE346366">
    <property type="protein sequence ID" value="KJE94045.1"/>
    <property type="molecule type" value="Genomic_DNA"/>
</dbReference>
<dbReference type="PhylomeDB" id="A0A0D2WQQ5"/>
<dbReference type="GO" id="GO:0006897">
    <property type="term" value="P:endocytosis"/>
    <property type="evidence" value="ECO:0007669"/>
    <property type="project" value="TreeGrafter"/>
</dbReference>
<dbReference type="GO" id="GO:0005886">
    <property type="term" value="C:plasma membrane"/>
    <property type="evidence" value="ECO:0007669"/>
    <property type="project" value="TreeGrafter"/>
</dbReference>
<reference evidence="4" key="1">
    <citation type="submission" date="2011-02" db="EMBL/GenBank/DDBJ databases">
        <title>The Genome Sequence of Capsaspora owczarzaki ATCC 30864.</title>
        <authorList>
            <person name="Russ C."/>
            <person name="Cuomo C."/>
            <person name="Burger G."/>
            <person name="Gray M.W."/>
            <person name="Holland P.W.H."/>
            <person name="King N."/>
            <person name="Lang F.B.F."/>
            <person name="Roger A.J."/>
            <person name="Ruiz-Trillo I."/>
            <person name="Young S.K."/>
            <person name="Zeng Q."/>
            <person name="Gargeya S."/>
            <person name="Alvarado L."/>
            <person name="Berlin A."/>
            <person name="Chapman S.B."/>
            <person name="Chen Z."/>
            <person name="Freedman E."/>
            <person name="Gellesch M."/>
            <person name="Goldberg J."/>
            <person name="Griggs A."/>
            <person name="Gujja S."/>
            <person name="Heilman E."/>
            <person name="Heiman D."/>
            <person name="Howarth C."/>
            <person name="Mehta T."/>
            <person name="Neiman D."/>
            <person name="Pearson M."/>
            <person name="Roberts A."/>
            <person name="Saif S."/>
            <person name="Shea T."/>
            <person name="Shenoy N."/>
            <person name="Sisk P."/>
            <person name="Stolte C."/>
            <person name="Sykes S."/>
            <person name="White J."/>
            <person name="Yandava C."/>
            <person name="Haas B."/>
            <person name="Nusbaum C."/>
            <person name="Birren B."/>
        </authorList>
    </citation>
    <scope>NUCLEOTIDE SEQUENCE</scope>
    <source>
        <strain evidence="4">ATCC 30864</strain>
    </source>
</reference>
<dbReference type="PROSITE" id="PS50942">
    <property type="entry name" value="ENTH"/>
    <property type="match status" value="1"/>
</dbReference>
<dbReference type="Proteomes" id="UP000008743">
    <property type="component" value="Unassembled WGS sequence"/>
</dbReference>
<feature type="compositionally biased region" description="Low complexity" evidence="1">
    <location>
        <begin position="255"/>
        <end position="269"/>
    </location>
</feature>
<evidence type="ECO:0000256" key="1">
    <source>
        <dbReference type="SAM" id="MobiDB-lite"/>
    </source>
</evidence>
<evidence type="ECO:0000259" key="2">
    <source>
        <dbReference type="PROSITE" id="PS50942"/>
    </source>
</evidence>
<dbReference type="Gene3D" id="1.25.40.90">
    <property type="match status" value="1"/>
</dbReference>
<evidence type="ECO:0000313" key="3">
    <source>
        <dbReference type="EMBL" id="KJE94045.1"/>
    </source>
</evidence>
<dbReference type="InterPro" id="IPR008942">
    <property type="entry name" value="ENTH_VHS"/>
</dbReference>
<feature type="compositionally biased region" description="Polar residues" evidence="1">
    <location>
        <begin position="311"/>
        <end position="322"/>
    </location>
</feature>
<dbReference type="InterPro" id="IPR013809">
    <property type="entry name" value="ENTH"/>
</dbReference>